<comment type="caution">
    <text evidence="2">The sequence shown here is derived from an EMBL/GenBank/DDBJ whole genome shotgun (WGS) entry which is preliminary data.</text>
</comment>
<dbReference type="SMART" id="SM00052">
    <property type="entry name" value="EAL"/>
    <property type="match status" value="1"/>
</dbReference>
<protein>
    <submittedName>
        <fullName evidence="2">EAL domain-containing protein</fullName>
    </submittedName>
</protein>
<dbReference type="RefSeq" id="WP_226607264.1">
    <property type="nucleotide sequence ID" value="NZ_JAJAQI010000011.1"/>
</dbReference>
<dbReference type="SUPFAM" id="SSF141868">
    <property type="entry name" value="EAL domain-like"/>
    <property type="match status" value="1"/>
</dbReference>
<evidence type="ECO:0000313" key="2">
    <source>
        <dbReference type="EMBL" id="MCB4821870.1"/>
    </source>
</evidence>
<dbReference type="InterPro" id="IPR052155">
    <property type="entry name" value="Biofilm_reg_signaling"/>
</dbReference>
<dbReference type="Gene3D" id="3.20.20.450">
    <property type="entry name" value="EAL domain"/>
    <property type="match status" value="1"/>
</dbReference>
<dbReference type="Pfam" id="PF00563">
    <property type="entry name" value="EAL"/>
    <property type="match status" value="1"/>
</dbReference>
<gene>
    <name evidence="2" type="ORF">LHA35_09015</name>
</gene>
<dbReference type="CDD" id="cd01948">
    <property type="entry name" value="EAL"/>
    <property type="match status" value="1"/>
</dbReference>
<dbReference type="InterPro" id="IPR001633">
    <property type="entry name" value="EAL_dom"/>
</dbReference>
<reference evidence="2" key="1">
    <citation type="submission" date="2021-10" db="EMBL/GenBank/DDBJ databases">
        <title>Roseicella aerolatum sp. nov., isolated from aerosols of e-waste dismantling site.</title>
        <authorList>
            <person name="Qin T."/>
        </authorList>
    </citation>
    <scope>NUCLEOTIDE SEQUENCE</scope>
    <source>
        <strain evidence="2">GB24</strain>
    </source>
</reference>
<dbReference type="AlphaFoldDB" id="A0A9X1IEZ7"/>
<keyword evidence="3" id="KW-1185">Reference proteome</keyword>
<dbReference type="PROSITE" id="PS50883">
    <property type="entry name" value="EAL"/>
    <property type="match status" value="1"/>
</dbReference>
<dbReference type="PANTHER" id="PTHR44757">
    <property type="entry name" value="DIGUANYLATE CYCLASE DGCP"/>
    <property type="match status" value="1"/>
</dbReference>
<dbReference type="EMBL" id="JAJAQI010000011">
    <property type="protein sequence ID" value="MCB4821870.1"/>
    <property type="molecule type" value="Genomic_DNA"/>
</dbReference>
<evidence type="ECO:0000259" key="1">
    <source>
        <dbReference type="PROSITE" id="PS50883"/>
    </source>
</evidence>
<evidence type="ECO:0000313" key="3">
    <source>
        <dbReference type="Proteomes" id="UP001139311"/>
    </source>
</evidence>
<proteinExistence type="predicted"/>
<dbReference type="PANTHER" id="PTHR44757:SF2">
    <property type="entry name" value="BIOFILM ARCHITECTURE MAINTENANCE PROTEIN MBAA"/>
    <property type="match status" value="1"/>
</dbReference>
<organism evidence="2 3">
    <name type="scientific">Roseicella aerolata</name>
    <dbReference type="NCBI Taxonomy" id="2883479"/>
    <lineage>
        <taxon>Bacteria</taxon>
        <taxon>Pseudomonadati</taxon>
        <taxon>Pseudomonadota</taxon>
        <taxon>Alphaproteobacteria</taxon>
        <taxon>Acetobacterales</taxon>
        <taxon>Roseomonadaceae</taxon>
        <taxon>Roseicella</taxon>
    </lineage>
</organism>
<accession>A0A9X1IEZ7</accession>
<dbReference type="InterPro" id="IPR035919">
    <property type="entry name" value="EAL_sf"/>
</dbReference>
<name>A0A9X1IEZ7_9PROT</name>
<dbReference type="Proteomes" id="UP001139311">
    <property type="component" value="Unassembled WGS sequence"/>
</dbReference>
<feature type="domain" description="EAL" evidence="1">
    <location>
        <begin position="33"/>
        <end position="277"/>
    </location>
</feature>
<sequence length="289" mass="30950">MTRADLALYQSKGEGRGRFNFFVPELQDRAEARRALELGLRAALPRGEFTLHYQPQLDLGTRTLAGFEALLRWQRPGLGLVPPAEFIPLAEEIGLIGTIGEWVLREATSEAARWPAPLRVAVNVSPPQFQNGRLVGSVQAALAASGLPGDRLELEVTESALLEDGGWGTMAQLQALKMLGLRISLDDFGTGYSSLSQLRSFPFDRVKIDRSFADDAAVVRAVAALGTSLGIRTTAEGVETPAQLERVRADGCTEAQGYLLGRPVPAGEVPEIIRRLGGAGADHGLGEAA</sequence>